<dbReference type="FunCoup" id="A0A1Y1LQ76">
    <property type="interactions" value="2406"/>
</dbReference>
<dbReference type="AlphaFoldDB" id="A0A1Y1LQ76"/>
<reference evidence="3 4" key="2">
    <citation type="journal article" date="2018" name="Elife">
        <title>Firefly genomes illuminate parallel origins of bioluminescence in beetles.</title>
        <authorList>
            <person name="Fallon T.R."/>
            <person name="Lower S.E."/>
            <person name="Chang C.H."/>
            <person name="Bessho-Uehara M."/>
            <person name="Martin G.J."/>
            <person name="Bewick A.J."/>
            <person name="Behringer M."/>
            <person name="Debat H.J."/>
            <person name="Wong I."/>
            <person name="Day J.C."/>
            <person name="Suvorov A."/>
            <person name="Silva C.J."/>
            <person name="Stanger-Hall K.F."/>
            <person name="Hall D.W."/>
            <person name="Schmitz R.J."/>
            <person name="Nelson D.R."/>
            <person name="Lewis S.M."/>
            <person name="Shigenobu S."/>
            <person name="Bybee S.M."/>
            <person name="Larracuente A.M."/>
            <person name="Oba Y."/>
            <person name="Weng J.K."/>
        </authorList>
    </citation>
    <scope>NUCLEOTIDE SEQUENCE [LARGE SCALE GENOMIC DNA]</scope>
    <source>
        <strain evidence="3">1611_PpyrPB1</strain>
        <tissue evidence="3">Whole body</tissue>
    </source>
</reference>
<reference evidence="3" key="3">
    <citation type="submission" date="2019-08" db="EMBL/GenBank/DDBJ databases">
        <authorList>
            <consortium name="Photinus pyralis genome working group"/>
            <person name="Fallon T.R."/>
            <person name="Sander Lower S.E."/>
            <person name="Weng J.-K."/>
        </authorList>
    </citation>
    <scope>NUCLEOTIDE SEQUENCE</scope>
    <source>
        <strain evidence="3">1611_PpyrPB1</strain>
        <tissue evidence="3">Whole body</tissue>
    </source>
</reference>
<sequence>MAKLVDVYRPPKPLDRRQLPLVVDETLTMVMDLKSMGLVCDNRHIKGKEVEEFIRKMSILTELQLSLALHVTRSDMLHVLNQAVPCVGCRRSVERLYYQLFKYGHPTLDPIVVKPDGMITIREEKQTPQVLCSLFHAHSTRLNNLVDSQIRRNKKSHRCLLHSLDSQRSRPISSVWKEVWDCMRPECKKDTCIIEASSLHTTLETYLRKHRFCCECRTKVLKAYTLLVEDPEPTKEKGYVPALYSGIEKRCLQEKHIHLMPKTDYITKLISRAEPELLGSRRERHAKTLEIAQEEVLTCLGICMYERLHRIYMRMKEEECTCQVFAAVAVDALCRSFETTVERIQGVSQLELLYAELTKEEQQKQIRKEQKKLKRKRKKERLVDQDGKENCNQCENGTDFEDKDDIDKDCSCSSVNVDKTTESLNCKHCGDTCNGKKDDLGSKYKNVSNGINLLEKSKCNNSDVWLDNCKCNNEKLARKAVYNKFHNYLPPNDYVRKEHCSSSDHSHDCGYSSENNNGYCETGSLASSLPSSPEGSEMACSDGCCQPEREYNASPKFTFGNGQLSLQEMLEDRFYCDNDSDCYITAEEVKEFQSNNRQVYEKRQQLRETLQKRFAQLCVNGPLQVPRMLVQSKYASN</sequence>
<feature type="coiled-coil region" evidence="1">
    <location>
        <begin position="347"/>
        <end position="379"/>
    </location>
</feature>
<evidence type="ECO:0000313" key="3">
    <source>
        <dbReference type="EMBL" id="KAB0794465.1"/>
    </source>
</evidence>
<dbReference type="Proteomes" id="UP000327044">
    <property type="component" value="Unassembled WGS sequence"/>
</dbReference>
<proteinExistence type="predicted"/>
<organism evidence="2">
    <name type="scientific">Photinus pyralis</name>
    <name type="common">Common eastern firefly</name>
    <name type="synonym">Lampyris pyralis</name>
    <dbReference type="NCBI Taxonomy" id="7054"/>
    <lineage>
        <taxon>Eukaryota</taxon>
        <taxon>Metazoa</taxon>
        <taxon>Ecdysozoa</taxon>
        <taxon>Arthropoda</taxon>
        <taxon>Hexapoda</taxon>
        <taxon>Insecta</taxon>
        <taxon>Pterygota</taxon>
        <taxon>Neoptera</taxon>
        <taxon>Endopterygota</taxon>
        <taxon>Coleoptera</taxon>
        <taxon>Polyphaga</taxon>
        <taxon>Elateriformia</taxon>
        <taxon>Elateroidea</taxon>
        <taxon>Lampyridae</taxon>
        <taxon>Lampyrinae</taxon>
        <taxon>Photinus</taxon>
    </lineage>
</organism>
<evidence type="ECO:0008006" key="5">
    <source>
        <dbReference type="Google" id="ProtNLM"/>
    </source>
</evidence>
<evidence type="ECO:0000313" key="4">
    <source>
        <dbReference type="Proteomes" id="UP000327044"/>
    </source>
</evidence>
<dbReference type="PANTHER" id="PTHR13601">
    <property type="entry name" value="GAMETOGENETIN-BINDING PROTEIN 2"/>
    <property type="match status" value="1"/>
</dbReference>
<dbReference type="InterPro" id="IPR026073">
    <property type="entry name" value="GGNBP2"/>
</dbReference>
<evidence type="ECO:0000313" key="2">
    <source>
        <dbReference type="EMBL" id="JAV75812.1"/>
    </source>
</evidence>
<keyword evidence="4" id="KW-1185">Reference proteome</keyword>
<dbReference type="EMBL" id="GEZM01049839">
    <property type="protein sequence ID" value="JAV75812.1"/>
    <property type="molecule type" value="Transcribed_RNA"/>
</dbReference>
<dbReference type="GO" id="GO:0005634">
    <property type="term" value="C:nucleus"/>
    <property type="evidence" value="ECO:0007669"/>
    <property type="project" value="TreeGrafter"/>
</dbReference>
<dbReference type="EMBL" id="VVIM01000008">
    <property type="protein sequence ID" value="KAB0794465.1"/>
    <property type="molecule type" value="Genomic_DNA"/>
</dbReference>
<evidence type="ECO:0000256" key="1">
    <source>
        <dbReference type="SAM" id="Coils"/>
    </source>
</evidence>
<dbReference type="GO" id="GO:0005737">
    <property type="term" value="C:cytoplasm"/>
    <property type="evidence" value="ECO:0007669"/>
    <property type="project" value="TreeGrafter"/>
</dbReference>
<dbReference type="OrthoDB" id="2422440at2759"/>
<accession>A0A1Y1LQ76</accession>
<protein>
    <recommendedName>
        <fullName evidence="5">Gametogenetin-binding protein 2</fullName>
    </recommendedName>
</protein>
<name>A0A1Y1LQ76_PHOPY</name>
<dbReference type="PANTHER" id="PTHR13601:SF2">
    <property type="entry name" value="GAMETOGENETIN-BINDING PROTEIN 2"/>
    <property type="match status" value="1"/>
</dbReference>
<dbReference type="InParanoid" id="A0A1Y1LQ76"/>
<reference evidence="2" key="1">
    <citation type="journal article" date="2016" name="Sci. Rep.">
        <title>Molecular characterization of firefly nuptial gifts: a multi-omics approach sheds light on postcopulatory sexual selection.</title>
        <authorList>
            <person name="Al-Wathiqui N."/>
            <person name="Fallon T.R."/>
            <person name="South A."/>
            <person name="Weng J.K."/>
            <person name="Lewis S.M."/>
        </authorList>
    </citation>
    <scope>NUCLEOTIDE SEQUENCE</scope>
</reference>
<gene>
    <name evidence="3" type="ORF">PPYR_11304</name>
</gene>
<keyword evidence="1" id="KW-0175">Coiled coil</keyword>